<sequence length="278" mass="29745">MKRNEHFVVLLAAALCAPAAWSAPTPAETRFMAKLQQAHPGTKFTEVKQSVVPGLYEVWMGANVAFVNERDPRYFIFGRVIDTVTLTDLTGPKLAAAQPVGSPSDAVQPAAAAVAIDKLPLGDAIKTVKGNGKRSLFVFSDPACQFCRRLEPELAQMKDVTIYTFVVPFLGRELPQAVLCAQDRSRAWQDWMTKGDRSSLASAAAQCESPLDRNASLARSLGVAGTPTVIYADGSRTEGYAPQEEIETRVASASGRQAVAATASPRAARPAATVEARP</sequence>
<dbReference type="InterPro" id="IPR009094">
    <property type="entry name" value="DiS-bond_isomerase_DsbC/G_N_sf"/>
</dbReference>
<evidence type="ECO:0000256" key="2">
    <source>
        <dbReference type="ARBA" id="ARBA00009813"/>
    </source>
</evidence>
<feature type="domain" description="Disulphide bond isomerase DsbC/G N-terminal" evidence="9">
    <location>
        <begin position="23"/>
        <end position="90"/>
    </location>
</feature>
<comment type="function">
    <text evidence="7">Required for disulfide bond formation in some periplasmic proteins. Acts by transferring its disulfide bond to other proteins and is reduced in the process.</text>
</comment>
<comment type="subcellular location">
    <subcellularLocation>
        <location evidence="1 7">Periplasm</location>
    </subcellularLocation>
</comment>
<dbReference type="InterPro" id="IPR012336">
    <property type="entry name" value="Thioredoxin-like_fold"/>
</dbReference>
<reference evidence="11 12" key="1">
    <citation type="submission" date="2023-11" db="EMBL/GenBank/DDBJ databases">
        <title>Draft genome of Azohydromonas lata strain H1 (DSM1123), a polyhydroxyalkanoate producer.</title>
        <authorList>
            <person name="Traversa D."/>
            <person name="D'Addabbo P."/>
            <person name="Pazzani C."/>
            <person name="Manzari C."/>
            <person name="Chiara M."/>
            <person name="Scrascia M."/>
        </authorList>
    </citation>
    <scope>NUCLEOTIDE SEQUENCE [LARGE SCALE GENOMIC DNA]</scope>
    <source>
        <strain evidence="11 12">H1</strain>
        <plasmid evidence="11">unnamed</plasmid>
    </source>
</reference>
<dbReference type="InterPro" id="IPR036249">
    <property type="entry name" value="Thioredoxin-like_sf"/>
</dbReference>
<evidence type="ECO:0000256" key="3">
    <source>
        <dbReference type="ARBA" id="ARBA00022729"/>
    </source>
</evidence>
<evidence type="ECO:0000259" key="9">
    <source>
        <dbReference type="Pfam" id="PF10411"/>
    </source>
</evidence>
<dbReference type="Gene3D" id="3.10.450.70">
    <property type="entry name" value="Disulphide bond isomerase, DsbC/G, N-terminal"/>
    <property type="match status" value="1"/>
</dbReference>
<comment type="similarity">
    <text evidence="2 7">Belongs to the thioredoxin family. DsbC subfamily.</text>
</comment>
<comment type="caution">
    <text evidence="11">The sequence shown here is derived from an EMBL/GenBank/DDBJ whole genome shotgun (WGS) entry which is preliminary data.</text>
</comment>
<dbReference type="SUPFAM" id="SSF52833">
    <property type="entry name" value="Thioredoxin-like"/>
    <property type="match status" value="1"/>
</dbReference>
<protein>
    <recommendedName>
        <fullName evidence="7">Thiol:disulfide interchange protein</fullName>
    </recommendedName>
</protein>
<dbReference type="PANTHER" id="PTHR35272">
    <property type="entry name" value="THIOL:DISULFIDE INTERCHANGE PROTEIN DSBC-RELATED"/>
    <property type="match status" value="1"/>
</dbReference>
<keyword evidence="12" id="KW-1185">Reference proteome</keyword>
<feature type="region of interest" description="Disordered" evidence="8">
    <location>
        <begin position="251"/>
        <end position="278"/>
    </location>
</feature>
<feature type="chain" id="PRO_5044987611" description="Thiol:disulfide interchange protein" evidence="7">
    <location>
        <begin position="23"/>
        <end position="278"/>
    </location>
</feature>
<evidence type="ECO:0000256" key="4">
    <source>
        <dbReference type="ARBA" id="ARBA00022764"/>
    </source>
</evidence>
<feature type="domain" description="Thioredoxin-like fold" evidence="10">
    <location>
        <begin position="128"/>
        <end position="248"/>
    </location>
</feature>
<dbReference type="Pfam" id="PF13098">
    <property type="entry name" value="Thioredoxin_2"/>
    <property type="match status" value="1"/>
</dbReference>
<accession>A0ABU5I7K1</accession>
<keyword evidence="11" id="KW-0614">Plasmid</keyword>
<dbReference type="EMBL" id="JAXOJX010000001">
    <property type="protein sequence ID" value="MDZ5455054.1"/>
    <property type="molecule type" value="Genomic_DNA"/>
</dbReference>
<gene>
    <name evidence="11" type="ORF">SM757_00565</name>
</gene>
<evidence type="ECO:0000259" key="10">
    <source>
        <dbReference type="Pfam" id="PF13098"/>
    </source>
</evidence>
<evidence type="ECO:0000313" key="11">
    <source>
        <dbReference type="EMBL" id="MDZ5455054.1"/>
    </source>
</evidence>
<feature type="compositionally biased region" description="Low complexity" evidence="8">
    <location>
        <begin position="258"/>
        <end position="278"/>
    </location>
</feature>
<proteinExistence type="inferred from homology"/>
<dbReference type="Pfam" id="PF10411">
    <property type="entry name" value="DsbC_N"/>
    <property type="match status" value="1"/>
</dbReference>
<dbReference type="CDD" id="cd03020">
    <property type="entry name" value="DsbA_DsbC_DsbG"/>
    <property type="match status" value="1"/>
</dbReference>
<evidence type="ECO:0000256" key="6">
    <source>
        <dbReference type="ARBA" id="ARBA00023284"/>
    </source>
</evidence>
<dbReference type="InterPro" id="IPR018950">
    <property type="entry name" value="DiS-bond_isomerase_DsbC/G_N"/>
</dbReference>
<evidence type="ECO:0000256" key="8">
    <source>
        <dbReference type="SAM" id="MobiDB-lite"/>
    </source>
</evidence>
<feature type="signal peptide" evidence="7">
    <location>
        <begin position="1"/>
        <end position="22"/>
    </location>
</feature>
<dbReference type="RefSeq" id="WP_322464150.1">
    <property type="nucleotide sequence ID" value="NZ_JAXOJX010000001.1"/>
</dbReference>
<evidence type="ECO:0000256" key="7">
    <source>
        <dbReference type="RuleBase" id="RU364038"/>
    </source>
</evidence>
<dbReference type="PANTHER" id="PTHR35272:SF3">
    <property type="entry name" value="THIOL:DISULFIDE INTERCHANGE PROTEIN DSBC"/>
    <property type="match status" value="1"/>
</dbReference>
<keyword evidence="6 7" id="KW-0676">Redox-active center</keyword>
<organism evidence="11 12">
    <name type="scientific">Azohydromonas lata</name>
    <dbReference type="NCBI Taxonomy" id="45677"/>
    <lineage>
        <taxon>Bacteria</taxon>
        <taxon>Pseudomonadati</taxon>
        <taxon>Pseudomonadota</taxon>
        <taxon>Betaproteobacteria</taxon>
        <taxon>Burkholderiales</taxon>
        <taxon>Sphaerotilaceae</taxon>
        <taxon>Azohydromonas</taxon>
    </lineage>
</organism>
<evidence type="ECO:0000256" key="1">
    <source>
        <dbReference type="ARBA" id="ARBA00004418"/>
    </source>
</evidence>
<dbReference type="Proteomes" id="UP001293718">
    <property type="component" value="Unassembled WGS sequence"/>
</dbReference>
<dbReference type="SUPFAM" id="SSF54423">
    <property type="entry name" value="DsbC/DsbG N-terminal domain-like"/>
    <property type="match status" value="1"/>
</dbReference>
<dbReference type="Gene3D" id="3.40.30.10">
    <property type="entry name" value="Glutaredoxin"/>
    <property type="match status" value="1"/>
</dbReference>
<evidence type="ECO:0000256" key="5">
    <source>
        <dbReference type="ARBA" id="ARBA00023157"/>
    </source>
</evidence>
<keyword evidence="5" id="KW-1015">Disulfide bond</keyword>
<geneLocation type="plasmid" evidence="11">
    <name>unnamed</name>
</geneLocation>
<dbReference type="InterPro" id="IPR051470">
    <property type="entry name" value="Thiol:disulfide_interchange"/>
</dbReference>
<name>A0ABU5I7K1_9BURK</name>
<dbReference type="InterPro" id="IPR033954">
    <property type="entry name" value="DiS-bond_Isoase_DsbC/G"/>
</dbReference>
<keyword evidence="3 7" id="KW-0732">Signal</keyword>
<evidence type="ECO:0000313" key="12">
    <source>
        <dbReference type="Proteomes" id="UP001293718"/>
    </source>
</evidence>
<keyword evidence="4 7" id="KW-0574">Periplasm</keyword>